<dbReference type="RefSeq" id="WP_167694913.1">
    <property type="nucleotide sequence ID" value="NZ_CP118181.1"/>
</dbReference>
<dbReference type="Gene3D" id="1.10.246.80">
    <property type="match status" value="1"/>
</dbReference>
<evidence type="ECO:0000256" key="3">
    <source>
        <dbReference type="ARBA" id="ARBA00022694"/>
    </source>
</evidence>
<dbReference type="CDD" id="cd05398">
    <property type="entry name" value="NT_ClassII-CCAase"/>
    <property type="match status" value="1"/>
</dbReference>
<dbReference type="GO" id="GO:0000166">
    <property type="term" value="F:nucleotide binding"/>
    <property type="evidence" value="ECO:0007669"/>
    <property type="project" value="UniProtKB-KW"/>
</dbReference>
<comment type="caution">
    <text evidence="13">The sequence shown here is derived from an EMBL/GenBank/DDBJ whole genome shotgun (WGS) entry which is preliminary data.</text>
</comment>
<comment type="similarity">
    <text evidence="9">Belongs to the tRNA nucleotidyltransferase/poly(A) polymerase family.</text>
</comment>
<keyword evidence="5" id="KW-0479">Metal-binding</keyword>
<evidence type="ECO:0000256" key="8">
    <source>
        <dbReference type="ARBA" id="ARBA00022884"/>
    </source>
</evidence>
<dbReference type="Gene3D" id="3.30.460.10">
    <property type="entry name" value="Beta Polymerase, domain 2"/>
    <property type="match status" value="1"/>
</dbReference>
<evidence type="ECO:0000256" key="5">
    <source>
        <dbReference type="ARBA" id="ARBA00022723"/>
    </source>
</evidence>
<evidence type="ECO:0000256" key="1">
    <source>
        <dbReference type="ARBA" id="ARBA00001946"/>
    </source>
</evidence>
<gene>
    <name evidence="13" type="ORF">HCT48_00985</name>
</gene>
<evidence type="ECO:0000259" key="10">
    <source>
        <dbReference type="Pfam" id="PF01743"/>
    </source>
</evidence>
<organism evidence="13 14">
    <name type="scientific">Entomospira culicis</name>
    <dbReference type="NCBI Taxonomy" id="2719989"/>
    <lineage>
        <taxon>Bacteria</taxon>
        <taxon>Pseudomonadati</taxon>
        <taxon>Spirochaetota</taxon>
        <taxon>Spirochaetia</taxon>
        <taxon>Spirochaetales</taxon>
        <taxon>Spirochaetaceae</taxon>
        <taxon>Entomospira</taxon>
    </lineage>
</organism>
<dbReference type="SUPFAM" id="SSF81891">
    <property type="entry name" value="Poly A polymerase C-terminal region-like"/>
    <property type="match status" value="1"/>
</dbReference>
<protein>
    <submittedName>
        <fullName evidence="13">Polynucleotide adenylyltransferase</fullName>
    </submittedName>
</protein>
<feature type="domain" description="CCA-adding enzyme C-terminal" evidence="12">
    <location>
        <begin position="292"/>
        <end position="432"/>
    </location>
</feature>
<evidence type="ECO:0000256" key="9">
    <source>
        <dbReference type="RuleBase" id="RU003953"/>
    </source>
</evidence>
<dbReference type="Pfam" id="PF01743">
    <property type="entry name" value="PolyA_pol"/>
    <property type="match status" value="1"/>
</dbReference>
<evidence type="ECO:0000259" key="11">
    <source>
        <dbReference type="Pfam" id="PF12627"/>
    </source>
</evidence>
<keyword evidence="8 9" id="KW-0694">RNA-binding</keyword>
<dbReference type="EMBL" id="JAATLM010000001">
    <property type="protein sequence ID" value="NIZ68795.1"/>
    <property type="molecule type" value="Genomic_DNA"/>
</dbReference>
<keyword evidence="7" id="KW-0460">Magnesium</keyword>
<keyword evidence="14" id="KW-1185">Reference proteome</keyword>
<dbReference type="GO" id="GO:0046872">
    <property type="term" value="F:metal ion binding"/>
    <property type="evidence" value="ECO:0007669"/>
    <property type="project" value="UniProtKB-KW"/>
</dbReference>
<dbReference type="Pfam" id="PF13735">
    <property type="entry name" value="tRNA_NucTran2_2"/>
    <property type="match status" value="1"/>
</dbReference>
<evidence type="ECO:0000313" key="13">
    <source>
        <dbReference type="EMBL" id="NIZ68795.1"/>
    </source>
</evidence>
<dbReference type="InterPro" id="IPR032810">
    <property type="entry name" value="CCA-adding_enz_C"/>
</dbReference>
<evidence type="ECO:0000256" key="6">
    <source>
        <dbReference type="ARBA" id="ARBA00022741"/>
    </source>
</evidence>
<feature type="domain" description="tRNA nucleotidyltransferase/poly(A) polymerase RNA and SrmB- binding" evidence="11">
    <location>
        <begin position="177"/>
        <end position="237"/>
    </location>
</feature>
<accession>A0A968KU50</accession>
<keyword evidence="4 13" id="KW-0548">Nucleotidyltransferase</keyword>
<dbReference type="InterPro" id="IPR002646">
    <property type="entry name" value="PolA_pol_head_dom"/>
</dbReference>
<evidence type="ECO:0000259" key="12">
    <source>
        <dbReference type="Pfam" id="PF13735"/>
    </source>
</evidence>
<dbReference type="InterPro" id="IPR050264">
    <property type="entry name" value="Bact_CCA-adding_enz_type3_sf"/>
</dbReference>
<dbReference type="SUPFAM" id="SSF81301">
    <property type="entry name" value="Nucleotidyltransferase"/>
    <property type="match status" value="1"/>
</dbReference>
<dbReference type="InterPro" id="IPR032828">
    <property type="entry name" value="PolyA_RNA-bd"/>
</dbReference>
<dbReference type="GO" id="GO:0000049">
    <property type="term" value="F:tRNA binding"/>
    <property type="evidence" value="ECO:0007669"/>
    <property type="project" value="TreeGrafter"/>
</dbReference>
<evidence type="ECO:0000256" key="4">
    <source>
        <dbReference type="ARBA" id="ARBA00022695"/>
    </source>
</evidence>
<feature type="domain" description="Poly A polymerase head" evidence="10">
    <location>
        <begin position="28"/>
        <end position="148"/>
    </location>
</feature>
<evidence type="ECO:0000256" key="2">
    <source>
        <dbReference type="ARBA" id="ARBA00022679"/>
    </source>
</evidence>
<dbReference type="Pfam" id="PF12627">
    <property type="entry name" value="PolyA_pol_RNAbd"/>
    <property type="match status" value="1"/>
</dbReference>
<dbReference type="GO" id="GO:0008033">
    <property type="term" value="P:tRNA processing"/>
    <property type="evidence" value="ECO:0007669"/>
    <property type="project" value="UniProtKB-KW"/>
</dbReference>
<keyword evidence="2 9" id="KW-0808">Transferase</keyword>
<dbReference type="GO" id="GO:0016779">
    <property type="term" value="F:nucleotidyltransferase activity"/>
    <property type="evidence" value="ECO:0007669"/>
    <property type="project" value="UniProtKB-KW"/>
</dbReference>
<sequence>MLPSQPFAKFQETLHAIAQKLADHGYQCYVVGGAVRDHFLEKESLDIDLATDASPKEVSKIFRHTIPTGIAHGTVTILYHNIPFEITTFRTDGKYEDARHPESVQFVQSIDEDLKRRDFTINAIAYHILDGEFYDPLGGIDAIQNKEITAIGVPAERFQEDLLRILRGVRFLAELKGFVLDEATAIAMHQHAPGLHKISKERITKEMKKLLTGAQASYALEVAYNLGIWDGLFDELAFYHQKLILPEQTLWQTLLRAIDYTPQSMLHLRIAILLSALGELESASEAYQVIYRSAKLAEELLVRYKVSNALKQKVSHLIRYQELILLDLWSDADIRRWLSQVKIEHVEEIVLLNKALYQACGRAVYELEEFYQRVKNIIAQDPPITIQQLAINGAELIEVGVPAGPRVGEFLQQLLELVLDDPEFNTKNNLLHATKFFMSI</sequence>
<evidence type="ECO:0000256" key="7">
    <source>
        <dbReference type="ARBA" id="ARBA00022842"/>
    </source>
</evidence>
<keyword evidence="3" id="KW-0819">tRNA processing</keyword>
<evidence type="ECO:0000313" key="14">
    <source>
        <dbReference type="Proteomes" id="UP000778951"/>
    </source>
</evidence>
<name>A0A968KU50_9SPIO</name>
<keyword evidence="6" id="KW-0547">Nucleotide-binding</keyword>
<proteinExistence type="inferred from homology"/>
<reference evidence="13" key="1">
    <citation type="submission" date="2020-03" db="EMBL/GenBank/DDBJ databases">
        <title>Spirochaetal bacteria isolated from arthropods constitute a novel genus Entomospira genus novum within the order Spirochaetales.</title>
        <authorList>
            <person name="Grana-Miraglia L."/>
            <person name="Sikutova S."/>
            <person name="Fingerle V."/>
            <person name="Sing A."/>
            <person name="Castillo-Ramirez S."/>
            <person name="Margos G."/>
            <person name="Rudolf I."/>
        </authorList>
    </citation>
    <scope>NUCLEOTIDE SEQUENCE</scope>
    <source>
        <strain evidence="13">BR149</strain>
    </source>
</reference>
<dbReference type="InterPro" id="IPR043519">
    <property type="entry name" value="NT_sf"/>
</dbReference>
<dbReference type="Gene3D" id="1.10.3090.10">
    <property type="entry name" value="cca-adding enzyme, domain 2"/>
    <property type="match status" value="1"/>
</dbReference>
<dbReference type="PANTHER" id="PTHR46173">
    <property type="entry name" value="CCA TRNA NUCLEOTIDYLTRANSFERASE 1, MITOCHONDRIAL"/>
    <property type="match status" value="1"/>
</dbReference>
<dbReference type="AlphaFoldDB" id="A0A968KU50"/>
<dbReference type="PANTHER" id="PTHR46173:SF1">
    <property type="entry name" value="CCA TRNA NUCLEOTIDYLTRANSFERASE 1, MITOCHONDRIAL"/>
    <property type="match status" value="1"/>
</dbReference>
<dbReference type="Proteomes" id="UP000778951">
    <property type="component" value="Unassembled WGS sequence"/>
</dbReference>
<comment type="cofactor">
    <cofactor evidence="1">
        <name>Mg(2+)</name>
        <dbReference type="ChEBI" id="CHEBI:18420"/>
    </cofactor>
</comment>